<dbReference type="RefSeq" id="WP_204716405.1">
    <property type="nucleotide sequence ID" value="NZ_JACJLT010000081.1"/>
</dbReference>
<name>A0ABS2G4G6_FUSMR</name>
<organism evidence="1 2">
    <name type="scientific">Fusobacterium mortiferum</name>
    <dbReference type="NCBI Taxonomy" id="850"/>
    <lineage>
        <taxon>Bacteria</taxon>
        <taxon>Fusobacteriati</taxon>
        <taxon>Fusobacteriota</taxon>
        <taxon>Fusobacteriia</taxon>
        <taxon>Fusobacteriales</taxon>
        <taxon>Fusobacteriaceae</taxon>
        <taxon>Fusobacterium</taxon>
    </lineage>
</organism>
<accession>A0ABS2G4G6</accession>
<dbReference type="Proteomes" id="UP000728968">
    <property type="component" value="Unassembled WGS sequence"/>
</dbReference>
<protein>
    <submittedName>
        <fullName evidence="1">Uncharacterized protein</fullName>
    </submittedName>
</protein>
<gene>
    <name evidence="1" type="ORF">H6A04_08280</name>
</gene>
<evidence type="ECO:0000313" key="2">
    <source>
        <dbReference type="Proteomes" id="UP000728968"/>
    </source>
</evidence>
<sequence length="93" mass="10222">MIKYEAHALGDTNTVAYAVFKIKISIPNGYRIVACVCSGRIDTNSISSAEIWTKLETSISYSWKQDGTIEVALLQNASGQRRAVDIITVLTKL</sequence>
<dbReference type="EMBL" id="JACJLT010000081">
    <property type="protein sequence ID" value="MBM6875643.1"/>
    <property type="molecule type" value="Genomic_DNA"/>
</dbReference>
<keyword evidence="2" id="KW-1185">Reference proteome</keyword>
<proteinExistence type="predicted"/>
<evidence type="ECO:0000313" key="1">
    <source>
        <dbReference type="EMBL" id="MBM6875643.1"/>
    </source>
</evidence>
<comment type="caution">
    <text evidence="1">The sequence shown here is derived from an EMBL/GenBank/DDBJ whole genome shotgun (WGS) entry which is preliminary data.</text>
</comment>
<reference evidence="1 2" key="1">
    <citation type="journal article" date="2021" name="Sci. Rep.">
        <title>The distribution of antibiotic resistance genes in chicken gut microbiota commensals.</title>
        <authorList>
            <person name="Juricova H."/>
            <person name="Matiasovicova J."/>
            <person name="Kubasova T."/>
            <person name="Cejkova D."/>
            <person name="Rychlik I."/>
        </authorList>
    </citation>
    <scope>NUCLEOTIDE SEQUENCE [LARGE SCALE GENOMIC DNA]</scope>
    <source>
        <strain evidence="1 2">An425</strain>
    </source>
</reference>